<dbReference type="SUPFAM" id="SSF51735">
    <property type="entry name" value="NAD(P)-binding Rossmann-fold domains"/>
    <property type="match status" value="1"/>
</dbReference>
<dbReference type="Gene3D" id="3.40.50.720">
    <property type="entry name" value="NAD(P)-binding Rossmann-like Domain"/>
    <property type="match status" value="1"/>
</dbReference>
<name>A0A6J4HDY0_9SPHI</name>
<dbReference type="EC" id="5.1.3.2" evidence="2"/>
<keyword evidence="2" id="KW-0413">Isomerase</keyword>
<sequence>MKILVTGNMGYVGPGVVSRLRASYPDATLVGFDMAYFANCLTNADFLPESKLNEQVFGDIRNFPAGLLTGVDAVVHLAAVSNDPMGSKYETVTLDVNHESSIALARKAKAAGVHSFVFASSCSMYGAASDGAKTEDSELNPLTAYARSKVFTERDLKPLADASFTVTCLRFATACGMSDRLRLDLVLNDFVAGAVSSGQISILSDGTPWRPLINVKDMAIAIDWAIQRPAANGGAFLAVNTGSNQWNYQVKELAEAVARVIPGVKVSVNADAPPDKRSYRVNFDLYGKLAPDHQPRHNLLDTIRELKQNLDEMGFSDGNFRNSRLMRLKVLNYLQEKTLIDSQLSWTGK</sequence>
<dbReference type="EMBL" id="CADCTQ010000045">
    <property type="protein sequence ID" value="CAA9222075.1"/>
    <property type="molecule type" value="Genomic_DNA"/>
</dbReference>
<dbReference type="PANTHER" id="PTHR43245:SF23">
    <property type="entry name" value="NAD(P)-BINDING DOMAIN-CONTAINING PROTEIN"/>
    <property type="match status" value="1"/>
</dbReference>
<dbReference type="InterPro" id="IPR050177">
    <property type="entry name" value="Lipid_A_modif_metabolic_enz"/>
</dbReference>
<gene>
    <name evidence="2" type="ORF">AVDCRST_MAG56-510</name>
</gene>
<protein>
    <submittedName>
        <fullName evidence="2">UDP-glucose 4-epimerase</fullName>
        <ecNumber evidence="2">5.1.3.2</ecNumber>
    </submittedName>
</protein>
<accession>A0A6J4HDY0</accession>
<dbReference type="CDD" id="cd08946">
    <property type="entry name" value="SDR_e"/>
    <property type="match status" value="1"/>
</dbReference>
<reference evidence="2" key="1">
    <citation type="submission" date="2020-02" db="EMBL/GenBank/DDBJ databases">
        <authorList>
            <person name="Meier V. D."/>
        </authorList>
    </citation>
    <scope>NUCLEOTIDE SEQUENCE</scope>
    <source>
        <strain evidence="2">AVDCRST_MAG56</strain>
    </source>
</reference>
<evidence type="ECO:0000313" key="2">
    <source>
        <dbReference type="EMBL" id="CAA9222075.1"/>
    </source>
</evidence>
<dbReference type="PANTHER" id="PTHR43245">
    <property type="entry name" value="BIFUNCTIONAL POLYMYXIN RESISTANCE PROTEIN ARNA"/>
    <property type="match status" value="1"/>
</dbReference>
<dbReference type="InterPro" id="IPR001509">
    <property type="entry name" value="Epimerase_deHydtase"/>
</dbReference>
<feature type="domain" description="NAD-dependent epimerase/dehydratase" evidence="1">
    <location>
        <begin position="3"/>
        <end position="232"/>
    </location>
</feature>
<evidence type="ECO:0000259" key="1">
    <source>
        <dbReference type="Pfam" id="PF01370"/>
    </source>
</evidence>
<dbReference type="InterPro" id="IPR036291">
    <property type="entry name" value="NAD(P)-bd_dom_sf"/>
</dbReference>
<dbReference type="AlphaFoldDB" id="A0A6J4HDY0"/>
<dbReference type="GO" id="GO:0003978">
    <property type="term" value="F:UDP-glucose 4-epimerase activity"/>
    <property type="evidence" value="ECO:0007669"/>
    <property type="project" value="UniProtKB-EC"/>
</dbReference>
<proteinExistence type="predicted"/>
<dbReference type="Pfam" id="PF01370">
    <property type="entry name" value="Epimerase"/>
    <property type="match status" value="1"/>
</dbReference>
<organism evidence="2">
    <name type="scientific">uncultured Cytophagales bacterium</name>
    <dbReference type="NCBI Taxonomy" id="158755"/>
    <lineage>
        <taxon>Bacteria</taxon>
        <taxon>Pseudomonadati</taxon>
        <taxon>Bacteroidota</taxon>
        <taxon>Sphingobacteriia</taxon>
        <taxon>Sphingobacteriales</taxon>
        <taxon>environmental samples</taxon>
    </lineage>
</organism>